<dbReference type="Pfam" id="PF07238">
    <property type="entry name" value="PilZ"/>
    <property type="match status" value="1"/>
</dbReference>
<dbReference type="GO" id="GO:0035438">
    <property type="term" value="F:cyclic-di-GMP binding"/>
    <property type="evidence" value="ECO:0007669"/>
    <property type="project" value="InterPro"/>
</dbReference>
<evidence type="ECO:0000313" key="2">
    <source>
        <dbReference type="EMBL" id="ATX82909.1"/>
    </source>
</evidence>
<sequence>MSKDEGRKLRETFRQDEVLAINIELLTFDQFRVEMNKSGVVSHHTRMMQEFISHESGSDRYGSGLSPEIAGALEALDQKLNYLISLHMDNSRSKDSKFTQQFVNLSATGIGFSAPARKFKKDDRLKITMKLPLFPPIELELIGKVVSVKANKENLSEVWVGVAFLQRSDLEEDMLIKYLFKRQRERLRAKELTSPNKEELLPGI</sequence>
<dbReference type="KEGG" id="mfn:Ga0123462_2074"/>
<dbReference type="RefSeq" id="WP_100266204.1">
    <property type="nucleotide sequence ID" value="NZ_CP018800.1"/>
</dbReference>
<name>A0A2K8L9H9_9PROT</name>
<protein>
    <submittedName>
        <fullName evidence="2">PilZ domain-containing protein</fullName>
    </submittedName>
</protein>
<reference evidence="2 3" key="1">
    <citation type="submission" date="2016-12" db="EMBL/GenBank/DDBJ databases">
        <title>Isolation and genomic insights into novel planktonic Zetaproteobacteria from stratified waters of the Chesapeake Bay.</title>
        <authorList>
            <person name="McAllister S.M."/>
            <person name="Kato S."/>
            <person name="Chan C.S."/>
            <person name="Chiu B.K."/>
            <person name="Field E.K."/>
        </authorList>
    </citation>
    <scope>NUCLEOTIDE SEQUENCE [LARGE SCALE GENOMIC DNA]</scope>
    <source>
        <strain evidence="2 3">CP-8</strain>
    </source>
</reference>
<dbReference type="AlphaFoldDB" id="A0A2K8L9H9"/>
<dbReference type="Proteomes" id="UP000231637">
    <property type="component" value="Chromosome"/>
</dbReference>
<organism evidence="2 3">
    <name type="scientific">Mariprofundus ferrinatatus</name>
    <dbReference type="NCBI Taxonomy" id="1921087"/>
    <lineage>
        <taxon>Bacteria</taxon>
        <taxon>Pseudomonadati</taxon>
        <taxon>Pseudomonadota</taxon>
        <taxon>Candidatius Mariprofundia</taxon>
        <taxon>Mariprofundales</taxon>
        <taxon>Mariprofundaceae</taxon>
        <taxon>Mariprofundus</taxon>
    </lineage>
</organism>
<dbReference type="SUPFAM" id="SSF141371">
    <property type="entry name" value="PilZ domain-like"/>
    <property type="match status" value="1"/>
</dbReference>
<dbReference type="InterPro" id="IPR009875">
    <property type="entry name" value="PilZ_domain"/>
</dbReference>
<evidence type="ECO:0000259" key="1">
    <source>
        <dbReference type="Pfam" id="PF07238"/>
    </source>
</evidence>
<evidence type="ECO:0000313" key="3">
    <source>
        <dbReference type="Proteomes" id="UP000231637"/>
    </source>
</evidence>
<dbReference type="OrthoDB" id="5295238at2"/>
<gene>
    <name evidence="2" type="ORF">Ga0123462_2074</name>
</gene>
<feature type="domain" description="PilZ" evidence="1">
    <location>
        <begin position="93"/>
        <end position="180"/>
    </location>
</feature>
<dbReference type="EMBL" id="CP018800">
    <property type="protein sequence ID" value="ATX82909.1"/>
    <property type="molecule type" value="Genomic_DNA"/>
</dbReference>
<dbReference type="Gene3D" id="2.40.10.220">
    <property type="entry name" value="predicted glycosyltransferase like domains"/>
    <property type="match status" value="1"/>
</dbReference>
<accession>A0A2K8L9H9</accession>
<keyword evidence="3" id="KW-1185">Reference proteome</keyword>
<proteinExistence type="predicted"/>